<feature type="transmembrane region" description="Helical" evidence="1">
    <location>
        <begin position="480"/>
        <end position="499"/>
    </location>
</feature>
<dbReference type="STRING" id="118062.MCBB_0140"/>
<dbReference type="InterPro" id="IPR022409">
    <property type="entry name" value="PKD/Chitinase_dom"/>
</dbReference>
<dbReference type="Gene3D" id="2.60.40.10">
    <property type="entry name" value="Immunoglobulins"/>
    <property type="match status" value="1"/>
</dbReference>
<proteinExistence type="predicted"/>
<dbReference type="PROSITE" id="PS50093">
    <property type="entry name" value="PKD"/>
    <property type="match status" value="1"/>
</dbReference>
<protein>
    <submittedName>
        <fullName evidence="3">Protease 1</fullName>
        <ecNumber evidence="3">3.4.21.50</ecNumber>
    </submittedName>
</protein>
<dbReference type="InterPro" id="IPR047589">
    <property type="entry name" value="DUF11_rpt"/>
</dbReference>
<evidence type="ECO:0000259" key="2">
    <source>
        <dbReference type="PROSITE" id="PS50093"/>
    </source>
</evidence>
<dbReference type="FunFam" id="2.60.40.10:FF:000270">
    <property type="entry name" value="Cell surface protein"/>
    <property type="match status" value="1"/>
</dbReference>
<dbReference type="PATRIC" id="fig|129848.4.peg.146"/>
<dbReference type="Proteomes" id="UP000094707">
    <property type="component" value="Chromosome I"/>
</dbReference>
<keyword evidence="1" id="KW-0472">Membrane</keyword>
<evidence type="ECO:0000313" key="3">
    <source>
        <dbReference type="EMBL" id="SCG84728.1"/>
    </source>
</evidence>
<keyword evidence="1" id="KW-1133">Transmembrane helix</keyword>
<sequence length="503" mass="53601">MKKYIFLTISFLMILGLCGSAAAAETGSNYMNLTVANDNGARFSDLNDSYTFFNRSADGVNALKITDNSSAATGKVVNTTSQSGTFYITSIGGKGYEDDVILMLAVNGTVPANFQLHVTASGYQWTPKSGAPSVGDLSYNSTTLDETFYASDFIYGPQIYKPCNLVNYPIYEYQNMTNSSNTFMILFIDLYAGILNNAALNDMGMVKIQYSFQNLPVNSLAAFNAFSYRKANAAVQWTNKVNVLGGTEIGTSGYNVLGAAPTAAFSANTTSGSAPLNVQFTDSSIGTPTSWLWDFGDGVTSTEQNPTHTYTKPGNYTVTLTTSNAAGSSTQTTKITVLKSDVYVNIIPSNSNPQIGDTVTYKFKLGNNGPGIAKNVTFTYTIPEGLEYEGAIVDQGTVTYNTTTRTLTWNLGDVAVGDPNLWLQLKVLQAGNYNIQPTVTVGGTTLESNINSLQVNAASPSTETVNAATTTKTVPMKTTGMPITALISALLMIGSGIAISRKK</sequence>
<dbReference type="PANTHER" id="PTHR36842:SF1">
    <property type="entry name" value="PROTEIN TOLB"/>
    <property type="match status" value="1"/>
</dbReference>
<dbReference type="InterPro" id="IPR013783">
    <property type="entry name" value="Ig-like_fold"/>
</dbReference>
<dbReference type="InterPro" id="IPR000601">
    <property type="entry name" value="PKD_dom"/>
</dbReference>
<dbReference type="GO" id="GO:0008233">
    <property type="term" value="F:peptidase activity"/>
    <property type="evidence" value="ECO:0007669"/>
    <property type="project" value="UniProtKB-KW"/>
</dbReference>
<dbReference type="GeneID" id="77145696"/>
<dbReference type="AlphaFoldDB" id="A0A1D3KZL1"/>
<accession>A0A1D3KZL1</accession>
<evidence type="ECO:0000256" key="1">
    <source>
        <dbReference type="SAM" id="Phobius"/>
    </source>
</evidence>
<feature type="domain" description="PKD" evidence="2">
    <location>
        <begin position="261"/>
        <end position="337"/>
    </location>
</feature>
<organism evidence="3 4">
    <name type="scientific">Methanobacterium congolense</name>
    <dbReference type="NCBI Taxonomy" id="118062"/>
    <lineage>
        <taxon>Archaea</taxon>
        <taxon>Methanobacteriati</taxon>
        <taxon>Methanobacteriota</taxon>
        <taxon>Methanomada group</taxon>
        <taxon>Methanobacteria</taxon>
        <taxon>Methanobacteriales</taxon>
        <taxon>Methanobacteriaceae</taxon>
        <taxon>Methanobacterium</taxon>
    </lineage>
</organism>
<dbReference type="Pfam" id="PF18911">
    <property type="entry name" value="PKD_4"/>
    <property type="match status" value="1"/>
</dbReference>
<dbReference type="KEGG" id="mcub:MCBB_0140"/>
<dbReference type="GO" id="GO:0006508">
    <property type="term" value="P:proteolysis"/>
    <property type="evidence" value="ECO:0007669"/>
    <property type="project" value="UniProtKB-KW"/>
</dbReference>
<dbReference type="EMBL" id="LT607756">
    <property type="protein sequence ID" value="SCG84728.1"/>
    <property type="molecule type" value="Genomic_DNA"/>
</dbReference>
<dbReference type="PANTHER" id="PTHR36842">
    <property type="entry name" value="PROTEIN TOLB HOMOLOG"/>
    <property type="match status" value="1"/>
</dbReference>
<dbReference type="InterPro" id="IPR035986">
    <property type="entry name" value="PKD_dom_sf"/>
</dbReference>
<gene>
    <name evidence="3" type="ORF">MCBB_0140</name>
</gene>
<keyword evidence="4" id="KW-1185">Reference proteome</keyword>
<dbReference type="Pfam" id="PF01345">
    <property type="entry name" value="DUF11"/>
    <property type="match status" value="1"/>
</dbReference>
<dbReference type="CDD" id="cd00146">
    <property type="entry name" value="PKD"/>
    <property type="match status" value="1"/>
</dbReference>
<keyword evidence="3" id="KW-0378">Hydrolase</keyword>
<dbReference type="SUPFAM" id="SSF49299">
    <property type="entry name" value="PKD domain"/>
    <property type="match status" value="1"/>
</dbReference>
<keyword evidence="3" id="KW-0645">Protease</keyword>
<name>A0A1D3KZL1_9EURY</name>
<dbReference type="InterPro" id="IPR001434">
    <property type="entry name" value="OmcB-like_DUF11"/>
</dbReference>
<dbReference type="EC" id="3.4.21.50" evidence="3"/>
<keyword evidence="1" id="KW-0812">Transmembrane</keyword>
<dbReference type="NCBIfam" id="TIGR01451">
    <property type="entry name" value="B_ant_repeat"/>
    <property type="match status" value="1"/>
</dbReference>
<reference evidence="3 4" key="1">
    <citation type="submission" date="2016-08" db="EMBL/GenBank/DDBJ databases">
        <authorList>
            <person name="Seilhamer J.J."/>
        </authorList>
    </citation>
    <scope>NUCLEOTIDE SEQUENCE [LARGE SCALE GENOMIC DNA]</scope>
    <source>
        <strain evidence="3">Buetzberg</strain>
    </source>
</reference>
<evidence type="ECO:0000313" key="4">
    <source>
        <dbReference type="Proteomes" id="UP000094707"/>
    </source>
</evidence>
<dbReference type="RefSeq" id="WP_071905805.1">
    <property type="nucleotide sequence ID" value="NZ_LT607756.1"/>
</dbReference>
<dbReference type="Gene3D" id="2.60.40.1170">
    <property type="entry name" value="Mu homology domain, subdomain B"/>
    <property type="match status" value="1"/>
</dbReference>
<dbReference type="SMART" id="SM00089">
    <property type="entry name" value="PKD"/>
    <property type="match status" value="1"/>
</dbReference>